<evidence type="ECO:0000259" key="1">
    <source>
        <dbReference type="Pfam" id="PF14111"/>
    </source>
</evidence>
<dbReference type="PANTHER" id="PTHR31286:SF180">
    <property type="entry name" value="OS10G0362600 PROTEIN"/>
    <property type="match status" value="1"/>
</dbReference>
<feature type="domain" description="DUF4283" evidence="1">
    <location>
        <begin position="97"/>
        <end position="146"/>
    </location>
</feature>
<protein>
    <recommendedName>
        <fullName evidence="1">DUF4283 domain-containing protein</fullName>
    </recommendedName>
</protein>
<dbReference type="EMBL" id="BAABME010009906">
    <property type="protein sequence ID" value="GAA0176034.1"/>
    <property type="molecule type" value="Genomic_DNA"/>
</dbReference>
<dbReference type="InterPro" id="IPR040256">
    <property type="entry name" value="At4g02000-like"/>
</dbReference>
<proteinExistence type="predicted"/>
<accession>A0AAV3RJJ7</accession>
<organism evidence="2 3">
    <name type="scientific">Lithospermum erythrorhizon</name>
    <name type="common">Purple gromwell</name>
    <name type="synonym">Lithospermum officinale var. erythrorhizon</name>
    <dbReference type="NCBI Taxonomy" id="34254"/>
    <lineage>
        <taxon>Eukaryota</taxon>
        <taxon>Viridiplantae</taxon>
        <taxon>Streptophyta</taxon>
        <taxon>Embryophyta</taxon>
        <taxon>Tracheophyta</taxon>
        <taxon>Spermatophyta</taxon>
        <taxon>Magnoliopsida</taxon>
        <taxon>eudicotyledons</taxon>
        <taxon>Gunneridae</taxon>
        <taxon>Pentapetalae</taxon>
        <taxon>asterids</taxon>
        <taxon>lamiids</taxon>
        <taxon>Boraginales</taxon>
        <taxon>Boraginaceae</taxon>
        <taxon>Boraginoideae</taxon>
        <taxon>Lithospermeae</taxon>
        <taxon>Lithospermum</taxon>
    </lineage>
</organism>
<evidence type="ECO:0000313" key="3">
    <source>
        <dbReference type="Proteomes" id="UP001454036"/>
    </source>
</evidence>
<evidence type="ECO:0000313" key="2">
    <source>
        <dbReference type="EMBL" id="GAA0176034.1"/>
    </source>
</evidence>
<gene>
    <name evidence="2" type="ORF">LIER_29098</name>
</gene>
<comment type="caution">
    <text evidence="2">The sequence shown here is derived from an EMBL/GenBank/DDBJ whole genome shotgun (WGS) entry which is preliminary data.</text>
</comment>
<dbReference type="AlphaFoldDB" id="A0AAV3RJJ7"/>
<dbReference type="PANTHER" id="PTHR31286">
    <property type="entry name" value="GLYCINE-RICH CELL WALL STRUCTURAL PROTEIN 1.8-LIKE"/>
    <property type="match status" value="1"/>
</dbReference>
<reference evidence="2 3" key="1">
    <citation type="submission" date="2024-01" db="EMBL/GenBank/DDBJ databases">
        <title>The complete chloroplast genome sequence of Lithospermum erythrorhizon: insights into the phylogenetic relationship among Boraginaceae species and the maternal lineages of purple gromwells.</title>
        <authorList>
            <person name="Okada T."/>
            <person name="Watanabe K."/>
        </authorList>
    </citation>
    <scope>NUCLEOTIDE SEQUENCE [LARGE SCALE GENOMIC DNA]</scope>
</reference>
<sequence length="196" mass="22054">MGSEYALKNTRNFASLVSNISPKIQTLDSQKIKIDGQTSDGEVRGGDGVVSGDGNGRVLVAQTGGGVRKVHGFEKQGRIMMKFTQPKVVEGVPVDCGQVETFKLDSGLFVFRFESEELREKIIAEGSWIYSRRPLILPNWEPRLKMDRMSIEKLPVWFRFPGLSLEHYDLEELGLIPSTVEKSIYLDTPTMEMTRI</sequence>
<name>A0AAV3RJJ7_LITER</name>
<keyword evidence="3" id="KW-1185">Reference proteome</keyword>
<dbReference type="Pfam" id="PF14111">
    <property type="entry name" value="DUF4283"/>
    <property type="match status" value="1"/>
</dbReference>
<dbReference type="InterPro" id="IPR025558">
    <property type="entry name" value="DUF4283"/>
</dbReference>
<dbReference type="Proteomes" id="UP001454036">
    <property type="component" value="Unassembled WGS sequence"/>
</dbReference>